<feature type="active site" description="Proton acceptor" evidence="5">
    <location>
        <position position="97"/>
    </location>
</feature>
<dbReference type="PANTHER" id="PTHR12258:SF5">
    <property type="entry name" value="BCDNA.GH02250-RELATED"/>
    <property type="match status" value="1"/>
</dbReference>
<dbReference type="CTD" id="29085"/>
<feature type="binding site" evidence="6">
    <location>
        <position position="69"/>
    </location>
    <ligand>
        <name>substrate</name>
    </ligand>
</feature>
<dbReference type="KEGG" id="aplc:110976262"/>
<comment type="similarity">
    <text evidence="2">Belongs to the janus family.</text>
</comment>
<reference evidence="8" key="1">
    <citation type="submission" date="2025-08" db="UniProtKB">
        <authorList>
            <consortium name="RefSeq"/>
        </authorList>
    </citation>
    <scope>IDENTIFICATION</scope>
</reference>
<organism evidence="7 8">
    <name type="scientific">Acanthaster planci</name>
    <name type="common">Crown-of-thorns starfish</name>
    <dbReference type="NCBI Taxonomy" id="133434"/>
    <lineage>
        <taxon>Eukaryota</taxon>
        <taxon>Metazoa</taxon>
        <taxon>Echinodermata</taxon>
        <taxon>Eleutherozoa</taxon>
        <taxon>Asterozoa</taxon>
        <taxon>Asteroidea</taxon>
        <taxon>Valvatacea</taxon>
        <taxon>Valvatida</taxon>
        <taxon>Acanthasteridae</taxon>
        <taxon>Acanthaster</taxon>
    </lineage>
</organism>
<protein>
    <submittedName>
        <fullName evidence="8">14 kDa phosphohistidine phosphatase-like isoform X1</fullName>
    </submittedName>
</protein>
<dbReference type="GO" id="GO:0005829">
    <property type="term" value="C:cytosol"/>
    <property type="evidence" value="ECO:0007669"/>
    <property type="project" value="TreeGrafter"/>
</dbReference>
<dbReference type="GO" id="GO:0030154">
    <property type="term" value="P:cell differentiation"/>
    <property type="evidence" value="ECO:0007669"/>
    <property type="project" value="UniProtKB-KW"/>
</dbReference>
<dbReference type="Pfam" id="PF05005">
    <property type="entry name" value="Ocnus"/>
    <property type="match status" value="1"/>
</dbReference>
<dbReference type="InterPro" id="IPR007702">
    <property type="entry name" value="Janus"/>
</dbReference>
<dbReference type="GO" id="GO:0007548">
    <property type="term" value="P:sex differentiation"/>
    <property type="evidence" value="ECO:0007669"/>
    <property type="project" value="UniProtKB-KW"/>
</dbReference>
<dbReference type="RefSeq" id="XP_022085066.1">
    <property type="nucleotide sequence ID" value="XM_022229374.1"/>
</dbReference>
<dbReference type="InterPro" id="IPR038596">
    <property type="entry name" value="Janus_sf"/>
</dbReference>
<dbReference type="Proteomes" id="UP000694845">
    <property type="component" value="Unplaced"/>
</dbReference>
<dbReference type="AlphaFoldDB" id="A0A8B7XZ73"/>
<evidence type="ECO:0000256" key="6">
    <source>
        <dbReference type="PIRSR" id="PIRSR607702-2"/>
    </source>
</evidence>
<evidence type="ECO:0000256" key="3">
    <source>
        <dbReference type="ARBA" id="ARBA00022782"/>
    </source>
</evidence>
<dbReference type="SUPFAM" id="SSF143724">
    <property type="entry name" value="PHP14-like"/>
    <property type="match status" value="1"/>
</dbReference>
<dbReference type="Gene3D" id="3.50.20.20">
    <property type="entry name" value="Janus/Ocnus"/>
    <property type="match status" value="1"/>
</dbReference>
<sequence>MLQLFSKNLNFRKCVTTSNEIFCSLFVGRASRPVIGHSISRWPSQLRKMSDVSLDAVEDVDIHDSGKFKYILIKIWPEGDESNYKHIVRGYKWAGYHADIFDQWEPKLRLQKISCYCEGGGRIQHDPQNKTILVYGYSMGFGQADHSITVEKLKSRYPNYASITFTNEGY</sequence>
<evidence type="ECO:0000256" key="1">
    <source>
        <dbReference type="ARBA" id="ARBA00002508"/>
    </source>
</evidence>
<dbReference type="GO" id="GO:0101006">
    <property type="term" value="F:protein histidine phosphatase activity"/>
    <property type="evidence" value="ECO:0007669"/>
    <property type="project" value="TreeGrafter"/>
</dbReference>
<evidence type="ECO:0000256" key="2">
    <source>
        <dbReference type="ARBA" id="ARBA00010971"/>
    </source>
</evidence>
<keyword evidence="3" id="KW-0221">Differentiation</keyword>
<keyword evidence="7" id="KW-1185">Reference proteome</keyword>
<name>A0A8B7XZ73_ACAPL</name>
<evidence type="ECO:0000256" key="5">
    <source>
        <dbReference type="PIRSR" id="PIRSR607702-1"/>
    </source>
</evidence>
<comment type="function">
    <text evidence="1">JanA and janB regulate somatic sex differentiation.</text>
</comment>
<evidence type="ECO:0000313" key="7">
    <source>
        <dbReference type="Proteomes" id="UP000694845"/>
    </source>
</evidence>
<dbReference type="PANTHER" id="PTHR12258">
    <property type="entry name" value="JANUS-A/JANUS-B"/>
    <property type="match status" value="1"/>
</dbReference>
<gene>
    <name evidence="8" type="primary">LOC110976262</name>
</gene>
<evidence type="ECO:0000256" key="4">
    <source>
        <dbReference type="ARBA" id="ARBA00022928"/>
    </source>
</evidence>
<evidence type="ECO:0000313" key="8">
    <source>
        <dbReference type="RefSeq" id="XP_022085066.1"/>
    </source>
</evidence>
<dbReference type="GeneID" id="110976262"/>
<keyword evidence="4" id="KW-0726">Sexual differentiation</keyword>
<proteinExistence type="inferred from homology"/>
<dbReference type="OrthoDB" id="10249612at2759"/>
<accession>A0A8B7XZ73</accession>
<dbReference type="FunFam" id="3.50.20.20:FF:000001">
    <property type="entry name" value="14 kDa phosphohistidine phosphatase"/>
    <property type="match status" value="1"/>
</dbReference>